<dbReference type="Pfam" id="PF06803">
    <property type="entry name" value="DUF1232"/>
    <property type="match status" value="1"/>
</dbReference>
<organism evidence="7 8">
    <name type="scientific">Pontibacter cellulosilyticus</name>
    <dbReference type="NCBI Taxonomy" id="1720253"/>
    <lineage>
        <taxon>Bacteria</taxon>
        <taxon>Pseudomonadati</taxon>
        <taxon>Bacteroidota</taxon>
        <taxon>Cytophagia</taxon>
        <taxon>Cytophagales</taxon>
        <taxon>Hymenobacteraceae</taxon>
        <taxon>Pontibacter</taxon>
    </lineage>
</organism>
<evidence type="ECO:0000256" key="5">
    <source>
        <dbReference type="SAM" id="Phobius"/>
    </source>
</evidence>
<evidence type="ECO:0000256" key="4">
    <source>
        <dbReference type="ARBA" id="ARBA00023136"/>
    </source>
</evidence>
<gene>
    <name evidence="7" type="ORF">H8S84_01830</name>
</gene>
<feature type="transmembrane region" description="Helical" evidence="5">
    <location>
        <begin position="81"/>
        <end position="100"/>
    </location>
</feature>
<evidence type="ECO:0000313" key="8">
    <source>
        <dbReference type="Proteomes" id="UP000603640"/>
    </source>
</evidence>
<dbReference type="AlphaFoldDB" id="A0A923SLW6"/>
<evidence type="ECO:0000259" key="6">
    <source>
        <dbReference type="Pfam" id="PF06803"/>
    </source>
</evidence>
<evidence type="ECO:0000313" key="7">
    <source>
        <dbReference type="EMBL" id="MBC5991570.1"/>
    </source>
</evidence>
<evidence type="ECO:0000256" key="3">
    <source>
        <dbReference type="ARBA" id="ARBA00022989"/>
    </source>
</evidence>
<keyword evidence="2 5" id="KW-0812">Transmembrane</keyword>
<reference evidence="7" key="1">
    <citation type="submission" date="2020-08" db="EMBL/GenBank/DDBJ databases">
        <title>Pontibacter sp. SD6 16S ribosomal RNA gene Genome sequencing and assembly.</title>
        <authorList>
            <person name="Kang M."/>
        </authorList>
    </citation>
    <scope>NUCLEOTIDE SEQUENCE</scope>
    <source>
        <strain evidence="7">SD6</strain>
    </source>
</reference>
<dbReference type="EMBL" id="JACRVF010000001">
    <property type="protein sequence ID" value="MBC5991570.1"/>
    <property type="molecule type" value="Genomic_DNA"/>
</dbReference>
<comment type="caution">
    <text evidence="7">The sequence shown here is derived from an EMBL/GenBank/DDBJ whole genome shotgun (WGS) entry which is preliminary data.</text>
</comment>
<dbReference type="Proteomes" id="UP000603640">
    <property type="component" value="Unassembled WGS sequence"/>
</dbReference>
<keyword evidence="3 5" id="KW-1133">Transmembrane helix</keyword>
<dbReference type="GO" id="GO:0012505">
    <property type="term" value="C:endomembrane system"/>
    <property type="evidence" value="ECO:0007669"/>
    <property type="project" value="UniProtKB-SubCell"/>
</dbReference>
<protein>
    <submittedName>
        <fullName evidence="7">DUF1232 domain-containing protein</fullName>
    </submittedName>
</protein>
<keyword evidence="4 5" id="KW-0472">Membrane</keyword>
<feature type="domain" description="DUF1232" evidence="6">
    <location>
        <begin position="87"/>
        <end position="121"/>
    </location>
</feature>
<name>A0A923SLW6_9BACT</name>
<evidence type="ECO:0000256" key="1">
    <source>
        <dbReference type="ARBA" id="ARBA00004127"/>
    </source>
</evidence>
<sequence>MINDWIHKGLQFSQNPIFKRFLGKAGVFLAKPAKMALLLSTAYGKLIDAESKESGFTQIKGTLQTFMRLVKAYMKGDYRNVATKSLLVGVAVLLYLVTPIDIIPDFIPGLGLLDDLSLIAWFVNAFQTEISKFRDWEEDRSFDHSRIGTF</sequence>
<accession>A0A923SLW6</accession>
<evidence type="ECO:0000256" key="2">
    <source>
        <dbReference type="ARBA" id="ARBA00022692"/>
    </source>
</evidence>
<proteinExistence type="predicted"/>
<keyword evidence="8" id="KW-1185">Reference proteome</keyword>
<comment type="subcellular location">
    <subcellularLocation>
        <location evidence="1">Endomembrane system</location>
        <topology evidence="1">Multi-pass membrane protein</topology>
    </subcellularLocation>
</comment>
<dbReference type="InterPro" id="IPR010652">
    <property type="entry name" value="DUF1232"/>
</dbReference>